<comment type="caution">
    <text evidence="1">The sequence shown here is derived from an EMBL/GenBank/DDBJ whole genome shotgun (WGS) entry which is preliminary data.</text>
</comment>
<evidence type="ECO:0000313" key="1">
    <source>
        <dbReference type="EMBL" id="KAI4335322.1"/>
    </source>
</evidence>
<name>A0ACB9NFR8_BAUVA</name>
<gene>
    <name evidence="1" type="ORF">L6164_013978</name>
</gene>
<dbReference type="Proteomes" id="UP000828941">
    <property type="component" value="Chromosome 6"/>
</dbReference>
<keyword evidence="2" id="KW-1185">Reference proteome</keyword>
<evidence type="ECO:0000313" key="2">
    <source>
        <dbReference type="Proteomes" id="UP000828941"/>
    </source>
</evidence>
<sequence>MINYVNFQQLFHSRWFPWGNMAFLSVTLFKQGIVLYVSIFGRIDTYMSDSVKKENLKNSSCLYILTFHFNMLIQNPAGISPYYLPLGFILKKEMPYSEIGSCDILT</sequence>
<reference evidence="1 2" key="1">
    <citation type="journal article" date="2022" name="DNA Res.">
        <title>Chromosomal-level genome assembly of the orchid tree Bauhinia variegata (Leguminosae; Cercidoideae) supports the allotetraploid origin hypothesis of Bauhinia.</title>
        <authorList>
            <person name="Zhong Y."/>
            <person name="Chen Y."/>
            <person name="Zheng D."/>
            <person name="Pang J."/>
            <person name="Liu Y."/>
            <person name="Luo S."/>
            <person name="Meng S."/>
            <person name="Qian L."/>
            <person name="Wei D."/>
            <person name="Dai S."/>
            <person name="Zhou R."/>
        </authorList>
    </citation>
    <scope>NUCLEOTIDE SEQUENCE [LARGE SCALE GENOMIC DNA]</scope>
    <source>
        <strain evidence="1">BV-YZ2020</strain>
    </source>
</reference>
<protein>
    <submittedName>
        <fullName evidence="1">Uncharacterized protein</fullName>
    </submittedName>
</protein>
<dbReference type="EMBL" id="CM039431">
    <property type="protein sequence ID" value="KAI4335322.1"/>
    <property type="molecule type" value="Genomic_DNA"/>
</dbReference>
<accession>A0ACB9NFR8</accession>
<organism evidence="1 2">
    <name type="scientific">Bauhinia variegata</name>
    <name type="common">Purple orchid tree</name>
    <name type="synonym">Phanera variegata</name>
    <dbReference type="NCBI Taxonomy" id="167791"/>
    <lineage>
        <taxon>Eukaryota</taxon>
        <taxon>Viridiplantae</taxon>
        <taxon>Streptophyta</taxon>
        <taxon>Embryophyta</taxon>
        <taxon>Tracheophyta</taxon>
        <taxon>Spermatophyta</taxon>
        <taxon>Magnoliopsida</taxon>
        <taxon>eudicotyledons</taxon>
        <taxon>Gunneridae</taxon>
        <taxon>Pentapetalae</taxon>
        <taxon>rosids</taxon>
        <taxon>fabids</taxon>
        <taxon>Fabales</taxon>
        <taxon>Fabaceae</taxon>
        <taxon>Cercidoideae</taxon>
        <taxon>Cercideae</taxon>
        <taxon>Bauhiniinae</taxon>
        <taxon>Bauhinia</taxon>
    </lineage>
</organism>
<proteinExistence type="predicted"/>